<feature type="region of interest" description="Disordered" evidence="1">
    <location>
        <begin position="210"/>
        <end position="266"/>
    </location>
</feature>
<evidence type="ECO:0000313" key="4">
    <source>
        <dbReference type="Proteomes" id="UP000248916"/>
    </source>
</evidence>
<dbReference type="Pfam" id="PF02120">
    <property type="entry name" value="Flg_hook"/>
    <property type="match status" value="1"/>
</dbReference>
<keyword evidence="3" id="KW-0969">Cilium</keyword>
<accession>A0A2W7N4S6</accession>
<dbReference type="EMBL" id="QKZL01000011">
    <property type="protein sequence ID" value="PZX15058.1"/>
    <property type="molecule type" value="Genomic_DNA"/>
</dbReference>
<feature type="region of interest" description="Disordered" evidence="1">
    <location>
        <begin position="469"/>
        <end position="516"/>
    </location>
</feature>
<keyword evidence="3" id="KW-0282">Flagellum</keyword>
<feature type="compositionally biased region" description="Basic and acidic residues" evidence="1">
    <location>
        <begin position="34"/>
        <end position="51"/>
    </location>
</feature>
<feature type="compositionally biased region" description="Basic and acidic residues" evidence="1">
    <location>
        <begin position="301"/>
        <end position="311"/>
    </location>
</feature>
<feature type="compositionally biased region" description="Acidic residues" evidence="1">
    <location>
        <begin position="76"/>
        <end position="85"/>
    </location>
</feature>
<evidence type="ECO:0000313" key="3">
    <source>
        <dbReference type="EMBL" id="PZX15058.1"/>
    </source>
</evidence>
<dbReference type="InterPro" id="IPR038610">
    <property type="entry name" value="FliK-like_C_sf"/>
</dbReference>
<dbReference type="CDD" id="cd17470">
    <property type="entry name" value="T3SS_Flik_C"/>
    <property type="match status" value="1"/>
</dbReference>
<dbReference type="OrthoDB" id="7203912at2"/>
<reference evidence="3 4" key="1">
    <citation type="submission" date="2018-06" db="EMBL/GenBank/DDBJ databases">
        <title>Genomic Encyclopedia of Archaeal and Bacterial Type Strains, Phase II (KMG-II): from individual species to whole genera.</title>
        <authorList>
            <person name="Goeker M."/>
        </authorList>
    </citation>
    <scope>NUCLEOTIDE SEQUENCE [LARGE SCALE GENOMIC DNA]</scope>
    <source>
        <strain evidence="3 4">DSM 22009</strain>
    </source>
</reference>
<sequence length="516" mass="54224">MQPVEILSRPLGPSRQVPQDGPRTPADPGGFARALDRLDARAGRDETHEEAPAEATDVAEIEADEAEATAPAENISETDLETEEAVSLEFAAELEAYEDVEREISAANTSDETVDQGEATDKESADDAANPTAAIDEGESEEAAEIAGHERSEEADALEIEAVGTGVANDADDMAIQAIMANGSDTLETDEGDATAAVAEEIAMRRDREAIGSATPISESEGAELVPGDPDELRLDFRGAESRPSERSGDPIPGQAEGVRATSGRAPAEQTLAAAFARPAMPQNPEKPVREEIVFRAIAAREEGKGADDPARIQPAAPDMPKGAVAQTFPGGASFMPMPSAFTAFGPAEKIESGAGRSFGEQIAAAASVVPGPAPSATATTVLTQAFAPPPPSRQIAEAARSLKEGSLEITLSPRELGTVRMTLSPTETGHAIVLQVERDETLNLLRRHAAELQEAFRQMDLGTLDISFGGRDGRGASSETSQDPGFAPTSDLPEADRRPDARPMNLVKDRLDLRL</sequence>
<evidence type="ECO:0000256" key="1">
    <source>
        <dbReference type="SAM" id="MobiDB-lite"/>
    </source>
</evidence>
<keyword evidence="4" id="KW-1185">Reference proteome</keyword>
<name>A0A2W7N4S6_9RHOB</name>
<feature type="region of interest" description="Disordered" evidence="1">
    <location>
        <begin position="301"/>
        <end position="322"/>
    </location>
</feature>
<comment type="caution">
    <text evidence="3">The sequence shown here is derived from an EMBL/GenBank/DDBJ whole genome shotgun (WGS) entry which is preliminary data.</text>
</comment>
<proteinExistence type="predicted"/>
<feature type="domain" description="Flagellar hook-length control protein-like C-terminal" evidence="2">
    <location>
        <begin position="402"/>
        <end position="474"/>
    </location>
</feature>
<feature type="compositionally biased region" description="Acidic residues" evidence="1">
    <location>
        <begin position="57"/>
        <end position="67"/>
    </location>
</feature>
<feature type="compositionally biased region" description="Basic and acidic residues" evidence="1">
    <location>
        <begin position="231"/>
        <end position="249"/>
    </location>
</feature>
<dbReference type="Gene3D" id="3.30.750.140">
    <property type="match status" value="1"/>
</dbReference>
<evidence type="ECO:0000259" key="2">
    <source>
        <dbReference type="Pfam" id="PF02120"/>
    </source>
</evidence>
<dbReference type="Proteomes" id="UP000248916">
    <property type="component" value="Unassembled WGS sequence"/>
</dbReference>
<dbReference type="RefSeq" id="WP_111537771.1">
    <property type="nucleotide sequence ID" value="NZ_QKZL01000011.1"/>
</dbReference>
<feature type="compositionally biased region" description="Basic and acidic residues" evidence="1">
    <location>
        <begin position="495"/>
        <end position="516"/>
    </location>
</feature>
<keyword evidence="3" id="KW-0966">Cell projection</keyword>
<protein>
    <submittedName>
        <fullName evidence="3">Flagellar hook-length control protein FliK</fullName>
    </submittedName>
</protein>
<gene>
    <name evidence="3" type="ORF">LX81_02647</name>
</gene>
<dbReference type="AlphaFoldDB" id="A0A2W7N4S6"/>
<feature type="region of interest" description="Disordered" evidence="1">
    <location>
        <begin position="1"/>
        <end position="85"/>
    </location>
</feature>
<organism evidence="3 4">
    <name type="scientific">Palleronia aestuarii</name>
    <dbReference type="NCBI Taxonomy" id="568105"/>
    <lineage>
        <taxon>Bacteria</taxon>
        <taxon>Pseudomonadati</taxon>
        <taxon>Pseudomonadota</taxon>
        <taxon>Alphaproteobacteria</taxon>
        <taxon>Rhodobacterales</taxon>
        <taxon>Roseobacteraceae</taxon>
        <taxon>Palleronia</taxon>
    </lineage>
</organism>
<feature type="region of interest" description="Disordered" evidence="1">
    <location>
        <begin position="99"/>
        <end position="159"/>
    </location>
</feature>
<dbReference type="InterPro" id="IPR021136">
    <property type="entry name" value="Flagellar_hook_control-like_C"/>
</dbReference>